<evidence type="ECO:0008006" key="3">
    <source>
        <dbReference type="Google" id="ProtNLM"/>
    </source>
</evidence>
<accession>A0A508WPN6</accession>
<keyword evidence="1" id="KW-0812">Transmembrane</keyword>
<evidence type="ECO:0000313" key="2">
    <source>
        <dbReference type="EMBL" id="VTZ59262.1"/>
    </source>
</evidence>
<gene>
    <name evidence="2" type="ORF">EMEDMD4_1030011</name>
</gene>
<evidence type="ECO:0000256" key="1">
    <source>
        <dbReference type="SAM" id="Phobius"/>
    </source>
</evidence>
<protein>
    <recommendedName>
        <fullName evidence="3">Transmembrane protein</fullName>
    </recommendedName>
</protein>
<organism evidence="2">
    <name type="scientific">Sinorhizobium medicae</name>
    <dbReference type="NCBI Taxonomy" id="110321"/>
    <lineage>
        <taxon>Bacteria</taxon>
        <taxon>Pseudomonadati</taxon>
        <taxon>Pseudomonadota</taxon>
        <taxon>Alphaproteobacteria</taxon>
        <taxon>Hyphomicrobiales</taxon>
        <taxon>Rhizobiaceae</taxon>
        <taxon>Sinorhizobium/Ensifer group</taxon>
        <taxon>Sinorhizobium</taxon>
    </lineage>
</organism>
<name>A0A508WPN6_9HYPH</name>
<feature type="transmembrane region" description="Helical" evidence="1">
    <location>
        <begin position="26"/>
        <end position="52"/>
    </location>
</feature>
<keyword evidence="1" id="KW-0472">Membrane</keyword>
<dbReference type="EMBL" id="CABFNB010000006">
    <property type="protein sequence ID" value="VTZ59262.1"/>
    <property type="molecule type" value="Genomic_DNA"/>
</dbReference>
<proteinExistence type="predicted"/>
<sequence length="74" mass="8014">MSCVAYDYFVQPGSTTFMRKSRTGSLAAYGSVASGVMIGAAVGAAAGNPYYYSPRCRYYRIRLATKLVVLSNQQ</sequence>
<keyword evidence="1" id="KW-1133">Transmembrane helix</keyword>
<dbReference type="AlphaFoldDB" id="A0A508WPN6"/>
<dbReference type="Proteomes" id="UP000507954">
    <property type="component" value="Unassembled WGS sequence"/>
</dbReference>
<reference evidence="2" key="1">
    <citation type="submission" date="2019-06" db="EMBL/GenBank/DDBJ databases">
        <authorList>
            <person name="Le Quere A."/>
            <person name="Colella S."/>
        </authorList>
    </citation>
    <scope>NUCLEOTIDE SEQUENCE</scope>
    <source>
        <strain evidence="2">EmedicaeMD41</strain>
    </source>
</reference>